<dbReference type="PANTHER" id="PTHR12000:SF42">
    <property type="entry name" value="LEGUMAIN"/>
    <property type="match status" value="1"/>
</dbReference>
<dbReference type="GO" id="GO:0006624">
    <property type="term" value="P:vacuolar protein processing"/>
    <property type="evidence" value="ECO:0007669"/>
    <property type="project" value="TreeGrafter"/>
</dbReference>
<dbReference type="InterPro" id="IPR046427">
    <property type="entry name" value="Legumain_prodom_sf"/>
</dbReference>
<organism evidence="11 12">
    <name type="scientific">Stylonychia lemnae</name>
    <name type="common">Ciliate</name>
    <dbReference type="NCBI Taxonomy" id="5949"/>
    <lineage>
        <taxon>Eukaryota</taxon>
        <taxon>Sar</taxon>
        <taxon>Alveolata</taxon>
        <taxon>Ciliophora</taxon>
        <taxon>Intramacronucleata</taxon>
        <taxon>Spirotrichea</taxon>
        <taxon>Stichotrichia</taxon>
        <taxon>Sporadotrichida</taxon>
        <taxon>Oxytrichidae</taxon>
        <taxon>Stylonychinae</taxon>
        <taxon>Stylonychia</taxon>
    </lineage>
</organism>
<dbReference type="InterPro" id="IPR001096">
    <property type="entry name" value="Peptidase_C13"/>
</dbReference>
<dbReference type="InParanoid" id="A0A078AAI9"/>
<comment type="similarity">
    <text evidence="2">Belongs to the peptidase C13 family.</text>
</comment>
<dbReference type="GO" id="GO:0051603">
    <property type="term" value="P:proteolysis involved in protein catabolic process"/>
    <property type="evidence" value="ECO:0007669"/>
    <property type="project" value="TreeGrafter"/>
</dbReference>
<sequence>MLRYTLAIALLLGLISATADHWAVIVAGSNGYWNYRHQADACHAYQIMKKNGIPESNIILMAYDDVANDPENPFPGKIFNKPNGKDVYAGCNIDYKGDSVNPTNFLSILKGDAAGVKGGNGKVLKSTANSKVFVSFFDHGAPGLIAFPNEYLYANDLNTAFNYMHDNKKYDELVFYLEACESGSMFDGILKNNINIYAITAANPDESSWGTYCYPDDAINGVHINSCLGDLFAVNWMEDSEAENVHSESLAAQFTKIQKETDKSHVMKYGQETFTNEPIGNFQGNFNDAAVKPKVEGFFDRLVLKAKKAAISASDSERHMSAVHSRDSKLHHLYSTLQTKGGHKISIDLSTELNSRMRTDHVFEDLVPSQFRPNGDQIIRPRNFDCLKQAVAQYEKSCGKFSDYDLKYVRQLVNLCETLPNSSEVPVLMKRIQDSCEH</sequence>
<gene>
    <name evidence="11" type="primary">Contig18804.g19946</name>
    <name evidence="11" type="ORF">STYLEM_8210</name>
</gene>
<feature type="signal peptide" evidence="9">
    <location>
        <begin position="1"/>
        <end position="19"/>
    </location>
</feature>
<evidence type="ECO:0000256" key="5">
    <source>
        <dbReference type="ARBA" id="ARBA00022729"/>
    </source>
</evidence>
<dbReference type="Gene3D" id="1.10.132.130">
    <property type="match status" value="1"/>
</dbReference>
<keyword evidence="7" id="KW-0788">Thiol protease</keyword>
<dbReference type="AlphaFoldDB" id="A0A078AAI9"/>
<dbReference type="InterPro" id="IPR048501">
    <property type="entry name" value="Legum_prodom"/>
</dbReference>
<dbReference type="PRINTS" id="PR00776">
    <property type="entry name" value="HEMOGLOBNASE"/>
</dbReference>
<keyword evidence="5 9" id="KW-0732">Signal</keyword>
<evidence type="ECO:0000256" key="8">
    <source>
        <dbReference type="PIRSR" id="PIRSR019663-1"/>
    </source>
</evidence>
<name>A0A078AAI9_STYLE</name>
<dbReference type="PANTHER" id="PTHR12000">
    <property type="entry name" value="HEMOGLOBINASE FAMILY MEMBER"/>
    <property type="match status" value="1"/>
</dbReference>
<dbReference type="Gene3D" id="3.40.50.1460">
    <property type="match status" value="1"/>
</dbReference>
<protein>
    <recommendedName>
        <fullName evidence="3">legumain</fullName>
        <ecNumber evidence="3">3.4.22.34</ecNumber>
    </recommendedName>
</protein>
<comment type="catalytic activity">
    <reaction evidence="1">
        <text>Hydrolysis of proteins and small molecule substrates at -Asn-|-Xaa- bonds.</text>
        <dbReference type="EC" id="3.4.22.34"/>
    </reaction>
</comment>
<feature type="chain" id="PRO_5001729284" description="legumain" evidence="9">
    <location>
        <begin position="20"/>
        <end position="438"/>
    </location>
</feature>
<evidence type="ECO:0000256" key="7">
    <source>
        <dbReference type="ARBA" id="ARBA00022807"/>
    </source>
</evidence>
<dbReference type="PIRSF" id="PIRSF019663">
    <property type="entry name" value="Legumain"/>
    <property type="match status" value="1"/>
</dbReference>
<feature type="active site" description="Nucleophile" evidence="8">
    <location>
        <position position="180"/>
    </location>
</feature>
<evidence type="ECO:0000313" key="12">
    <source>
        <dbReference type="Proteomes" id="UP000039865"/>
    </source>
</evidence>
<feature type="domain" description="Legumain prodomain" evidence="10">
    <location>
        <begin position="365"/>
        <end position="424"/>
    </location>
</feature>
<reference evidence="11 12" key="1">
    <citation type="submission" date="2014-06" db="EMBL/GenBank/DDBJ databases">
        <authorList>
            <person name="Swart Estienne"/>
        </authorList>
    </citation>
    <scope>NUCLEOTIDE SEQUENCE [LARGE SCALE GENOMIC DNA]</scope>
    <source>
        <strain evidence="11 12">130c</strain>
    </source>
</reference>
<evidence type="ECO:0000256" key="3">
    <source>
        <dbReference type="ARBA" id="ARBA00012628"/>
    </source>
</evidence>
<evidence type="ECO:0000256" key="9">
    <source>
        <dbReference type="SAM" id="SignalP"/>
    </source>
</evidence>
<evidence type="ECO:0000313" key="11">
    <source>
        <dbReference type="EMBL" id="CDW79224.1"/>
    </source>
</evidence>
<accession>A0A078AAI9</accession>
<keyword evidence="4" id="KW-0645">Protease</keyword>
<proteinExistence type="inferred from homology"/>
<dbReference type="Proteomes" id="UP000039865">
    <property type="component" value="Unassembled WGS sequence"/>
</dbReference>
<dbReference type="FunFam" id="3.40.50.1460:FF:000006">
    <property type="entry name" value="Legumain"/>
    <property type="match status" value="1"/>
</dbReference>
<evidence type="ECO:0000256" key="6">
    <source>
        <dbReference type="ARBA" id="ARBA00022801"/>
    </source>
</evidence>
<keyword evidence="6" id="KW-0378">Hydrolase</keyword>
<dbReference type="EC" id="3.4.22.34" evidence="3"/>
<keyword evidence="12" id="KW-1185">Reference proteome</keyword>
<evidence type="ECO:0000256" key="2">
    <source>
        <dbReference type="ARBA" id="ARBA00009941"/>
    </source>
</evidence>
<dbReference type="OrthoDB" id="416370at2759"/>
<dbReference type="OMA" id="RSFETYC"/>
<dbReference type="EMBL" id="CCKQ01007799">
    <property type="protein sequence ID" value="CDW79224.1"/>
    <property type="molecule type" value="Genomic_DNA"/>
</dbReference>
<dbReference type="Pfam" id="PF20985">
    <property type="entry name" value="Legum_prodom"/>
    <property type="match status" value="1"/>
</dbReference>
<evidence type="ECO:0000256" key="1">
    <source>
        <dbReference type="ARBA" id="ARBA00000810"/>
    </source>
</evidence>
<dbReference type="GO" id="GO:0004197">
    <property type="term" value="F:cysteine-type endopeptidase activity"/>
    <property type="evidence" value="ECO:0007669"/>
    <property type="project" value="UniProtKB-EC"/>
</dbReference>
<feature type="active site" evidence="8">
    <location>
        <position position="139"/>
    </location>
</feature>
<dbReference type="Pfam" id="PF01650">
    <property type="entry name" value="Peptidase_C13"/>
    <property type="match status" value="1"/>
</dbReference>
<evidence type="ECO:0000259" key="10">
    <source>
        <dbReference type="Pfam" id="PF20985"/>
    </source>
</evidence>
<evidence type="ECO:0000256" key="4">
    <source>
        <dbReference type="ARBA" id="ARBA00022670"/>
    </source>
</evidence>
<dbReference type="GO" id="GO:0005773">
    <property type="term" value="C:vacuole"/>
    <property type="evidence" value="ECO:0007669"/>
    <property type="project" value="GOC"/>
</dbReference>